<accession>A0A9X3WFC6</accession>
<dbReference type="RefSeq" id="WP_259870974.1">
    <property type="nucleotide sequence ID" value="NZ_JAMQJZ010000001.1"/>
</dbReference>
<gene>
    <name evidence="1" type="ORF">NC661_00050</name>
</gene>
<evidence type="ECO:0000313" key="2">
    <source>
        <dbReference type="Proteomes" id="UP001145072"/>
    </source>
</evidence>
<dbReference type="EMBL" id="JAMQJZ010000001">
    <property type="protein sequence ID" value="MDC3418775.1"/>
    <property type="molecule type" value="Genomic_DNA"/>
</dbReference>
<organism evidence="1 2">
    <name type="scientific">Aquibacillus koreensis</name>
    <dbReference type="NCBI Taxonomy" id="279446"/>
    <lineage>
        <taxon>Bacteria</taxon>
        <taxon>Bacillati</taxon>
        <taxon>Bacillota</taxon>
        <taxon>Bacilli</taxon>
        <taxon>Bacillales</taxon>
        <taxon>Bacillaceae</taxon>
        <taxon>Aquibacillus</taxon>
    </lineage>
</organism>
<protein>
    <submittedName>
        <fullName evidence="1">DUF6123 family protein</fullName>
    </submittedName>
</protein>
<name>A0A9X3WFC6_9BACI</name>
<dbReference type="Pfam" id="PF19618">
    <property type="entry name" value="DUF6123"/>
    <property type="match status" value="1"/>
</dbReference>
<dbReference type="Proteomes" id="UP001145072">
    <property type="component" value="Unassembled WGS sequence"/>
</dbReference>
<comment type="caution">
    <text evidence="1">The sequence shown here is derived from an EMBL/GenBank/DDBJ whole genome shotgun (WGS) entry which is preliminary data.</text>
</comment>
<dbReference type="InterPro" id="IPR046126">
    <property type="entry name" value="DUF6123"/>
</dbReference>
<reference evidence="1" key="1">
    <citation type="submission" date="2022-06" db="EMBL/GenBank/DDBJ databases">
        <title>Aquibacillus sp. a new bacterium isolated from soil saline samples.</title>
        <authorList>
            <person name="Galisteo C."/>
            <person name="De La Haba R."/>
            <person name="Sanchez-Porro C."/>
            <person name="Ventosa A."/>
        </authorList>
    </citation>
    <scope>NUCLEOTIDE SEQUENCE</scope>
    <source>
        <strain evidence="1">JCM 12387</strain>
    </source>
</reference>
<evidence type="ECO:0000313" key="1">
    <source>
        <dbReference type="EMBL" id="MDC3418775.1"/>
    </source>
</evidence>
<dbReference type="AlphaFoldDB" id="A0A9X3WFC6"/>
<sequence>MDRHDQLANYIEDLWAKGFKLTDEEIRFIYFGKRYTAAPDWKIKMALKLTLQIQLSFDRSFYISLLELLNKDSIQTNAEAREILRDKGFV</sequence>
<keyword evidence="2" id="KW-1185">Reference proteome</keyword>
<proteinExistence type="predicted"/>